<evidence type="ECO:0000313" key="2">
    <source>
        <dbReference type="Proteomes" id="UP000001353"/>
    </source>
</evidence>
<dbReference type="eggNOG" id="ENOG5030N9P">
    <property type="taxonomic scope" value="Bacteria"/>
</dbReference>
<sequence length="57" mass="6387">MAVEIGTLVLKGRFGPAEPDTAQAQPDLSDAFEALRHEVLREVDQKLEQAARRARER</sequence>
<proteinExistence type="predicted"/>
<protein>
    <submittedName>
        <fullName evidence="1">Uncharacterized protein</fullName>
    </submittedName>
</protein>
<dbReference type="AlphaFoldDB" id="F7ZC69"/>
<name>F7ZC69_ROSLO</name>
<reference evidence="1 2" key="1">
    <citation type="journal article" date="2011" name="BMC Genomics">
        <title>Comparative genome analysis and genome-guided physiological analysis of Roseobacter litoralis.</title>
        <authorList>
            <person name="Kalhoefer D."/>
            <person name="Thole S."/>
            <person name="Voget S."/>
            <person name="Lehmann R."/>
            <person name="Liesegang H."/>
            <person name="Wollher A."/>
            <person name="Daniel R."/>
            <person name="Simon M."/>
            <person name="Brinkhoff T."/>
        </authorList>
    </citation>
    <scope>NUCLEOTIDE SEQUENCE [LARGE SCALE GENOMIC DNA]</scope>
    <source>
        <strain evidence="2">ATCC 49566 / DSM 6996 / JCM 21268 / NBRC 15278 / OCh 149</strain>
    </source>
</reference>
<dbReference type="STRING" id="391595.RLO149_c037280"/>
<keyword evidence="2" id="KW-1185">Reference proteome</keyword>
<accession>F7ZC69</accession>
<gene>
    <name evidence="1" type="ordered locus">RLO149_c037280</name>
</gene>
<dbReference type="RefSeq" id="WP_013963525.1">
    <property type="nucleotide sequence ID" value="NC_015730.1"/>
</dbReference>
<evidence type="ECO:0000313" key="1">
    <source>
        <dbReference type="EMBL" id="AEI95642.1"/>
    </source>
</evidence>
<dbReference type="HOGENOM" id="CLU_2993870_0_0_5"/>
<dbReference type="Proteomes" id="UP000001353">
    <property type="component" value="Chromosome"/>
</dbReference>
<dbReference type="EMBL" id="CP002623">
    <property type="protein sequence ID" value="AEI95642.1"/>
    <property type="molecule type" value="Genomic_DNA"/>
</dbReference>
<organism evidence="1 2">
    <name type="scientific">Roseobacter litoralis (strain ATCC 49566 / DSM 6996 / JCM 21268 / NBRC 15278 / OCh 149)</name>
    <dbReference type="NCBI Taxonomy" id="391595"/>
    <lineage>
        <taxon>Bacteria</taxon>
        <taxon>Pseudomonadati</taxon>
        <taxon>Pseudomonadota</taxon>
        <taxon>Alphaproteobacteria</taxon>
        <taxon>Rhodobacterales</taxon>
        <taxon>Roseobacteraceae</taxon>
        <taxon>Roseobacter</taxon>
    </lineage>
</organism>
<dbReference type="KEGG" id="rli:RLO149_c037280"/>